<dbReference type="PANTHER" id="PTHR10015:SF298">
    <property type="entry name" value="HEAT STRESS TRANSCRIPTION FACTOR A-9"/>
    <property type="match status" value="1"/>
</dbReference>
<dbReference type="InterPro" id="IPR000232">
    <property type="entry name" value="HSF_DNA-bd"/>
</dbReference>
<evidence type="ECO:0000256" key="6">
    <source>
        <dbReference type="SAM" id="Coils"/>
    </source>
</evidence>
<accession>A0ABR2DCH2</accession>
<evidence type="ECO:0000256" key="2">
    <source>
        <dbReference type="ARBA" id="ARBA00023016"/>
    </source>
</evidence>
<comment type="similarity">
    <text evidence="5">Belongs to the HSF family.</text>
</comment>
<comment type="caution">
    <text evidence="9">The sequence shown here is derived from an EMBL/GenBank/DDBJ whole genome shotgun (WGS) entry which is preliminary data.</text>
</comment>
<dbReference type="PRINTS" id="PR00056">
    <property type="entry name" value="HSFDOMAIN"/>
</dbReference>
<proteinExistence type="inferred from homology"/>
<keyword evidence="3" id="KW-0238">DNA-binding</keyword>
<sequence length="352" mass="40133">MVVWVHDNGGGGSGLSYTAVEDPVAAYGSSGEEDDRQKQQLLGLLTAVKEEDDGGGFLNNGSSSSSSSSDVSPKPMEGLNESGPPPFLRKTFEMVEDPETDPIVSWSSNRNSFVVWDSYRLSEILLPKYFKHKNFSSFVRQLNTYGFKKIDSDRWEFANEGFRGGKKDLLKNIERRSRYTKQRRRLVCTNNSTDGIGLEAEVEVLKKDQNSIQTEVSELRREQEKSNHMLNIVEERIRSAECKQRQMCNFLAKMVRSPDFVRQLVQKRKQRHRELDDGEFGKRRRLLETGVTESYPPPGSVRADEFSRFLISSQTESARDEPNIYVELEDLVNWKACSWTGFPSELVEQTGC</sequence>
<dbReference type="Pfam" id="PF00447">
    <property type="entry name" value="HSF_DNA-bind"/>
    <property type="match status" value="1"/>
</dbReference>
<keyword evidence="10" id="KW-1185">Reference proteome</keyword>
<feature type="region of interest" description="Disordered" evidence="7">
    <location>
        <begin position="52"/>
        <end position="88"/>
    </location>
</feature>
<feature type="coiled-coil region" evidence="6">
    <location>
        <begin position="202"/>
        <end position="236"/>
    </location>
</feature>
<name>A0ABR2DCH2_9ROSI</name>
<evidence type="ECO:0000256" key="7">
    <source>
        <dbReference type="SAM" id="MobiDB-lite"/>
    </source>
</evidence>
<evidence type="ECO:0000256" key="1">
    <source>
        <dbReference type="ARBA" id="ARBA00004123"/>
    </source>
</evidence>
<evidence type="ECO:0000256" key="4">
    <source>
        <dbReference type="ARBA" id="ARBA00023242"/>
    </source>
</evidence>
<evidence type="ECO:0000313" key="9">
    <source>
        <dbReference type="EMBL" id="KAK8535396.1"/>
    </source>
</evidence>
<dbReference type="EMBL" id="JBBPBM010000030">
    <property type="protein sequence ID" value="KAK8535396.1"/>
    <property type="molecule type" value="Genomic_DNA"/>
</dbReference>
<reference evidence="9 10" key="1">
    <citation type="journal article" date="2024" name="G3 (Bethesda)">
        <title>Genome assembly of Hibiscus sabdariffa L. provides insights into metabolisms of medicinal natural products.</title>
        <authorList>
            <person name="Kim T."/>
        </authorList>
    </citation>
    <scope>NUCLEOTIDE SEQUENCE [LARGE SCALE GENOMIC DNA]</scope>
    <source>
        <strain evidence="9">TK-2024</strain>
        <tissue evidence="9">Old leaves</tissue>
    </source>
</reference>
<evidence type="ECO:0000256" key="3">
    <source>
        <dbReference type="ARBA" id="ARBA00023125"/>
    </source>
</evidence>
<keyword evidence="4" id="KW-0539">Nucleus</keyword>
<dbReference type="SUPFAM" id="SSF46785">
    <property type="entry name" value="Winged helix' DNA-binding domain"/>
    <property type="match status" value="1"/>
</dbReference>
<dbReference type="InterPro" id="IPR036390">
    <property type="entry name" value="WH_DNA-bd_sf"/>
</dbReference>
<dbReference type="PANTHER" id="PTHR10015">
    <property type="entry name" value="HEAT SHOCK TRANSCRIPTION FACTOR"/>
    <property type="match status" value="1"/>
</dbReference>
<dbReference type="Gene3D" id="1.10.10.10">
    <property type="entry name" value="Winged helix-like DNA-binding domain superfamily/Winged helix DNA-binding domain"/>
    <property type="match status" value="1"/>
</dbReference>
<dbReference type="Proteomes" id="UP001472677">
    <property type="component" value="Unassembled WGS sequence"/>
</dbReference>
<organism evidence="9 10">
    <name type="scientific">Hibiscus sabdariffa</name>
    <name type="common">roselle</name>
    <dbReference type="NCBI Taxonomy" id="183260"/>
    <lineage>
        <taxon>Eukaryota</taxon>
        <taxon>Viridiplantae</taxon>
        <taxon>Streptophyta</taxon>
        <taxon>Embryophyta</taxon>
        <taxon>Tracheophyta</taxon>
        <taxon>Spermatophyta</taxon>
        <taxon>Magnoliopsida</taxon>
        <taxon>eudicotyledons</taxon>
        <taxon>Gunneridae</taxon>
        <taxon>Pentapetalae</taxon>
        <taxon>rosids</taxon>
        <taxon>malvids</taxon>
        <taxon>Malvales</taxon>
        <taxon>Malvaceae</taxon>
        <taxon>Malvoideae</taxon>
        <taxon>Hibiscus</taxon>
    </lineage>
</organism>
<dbReference type="InterPro" id="IPR036388">
    <property type="entry name" value="WH-like_DNA-bd_sf"/>
</dbReference>
<evidence type="ECO:0000259" key="8">
    <source>
        <dbReference type="PROSITE" id="PS00434"/>
    </source>
</evidence>
<evidence type="ECO:0000313" key="10">
    <source>
        <dbReference type="Proteomes" id="UP001472677"/>
    </source>
</evidence>
<protein>
    <recommendedName>
        <fullName evidence="8">HSF-type DNA-binding domain-containing protein</fullName>
    </recommendedName>
</protein>
<feature type="domain" description="HSF-type DNA-binding" evidence="8">
    <location>
        <begin position="126"/>
        <end position="150"/>
    </location>
</feature>
<keyword evidence="6" id="KW-0175">Coiled coil</keyword>
<keyword evidence="2" id="KW-0346">Stress response</keyword>
<gene>
    <name evidence="9" type="ORF">V6N12_056915</name>
</gene>
<dbReference type="PROSITE" id="PS00434">
    <property type="entry name" value="HSF_DOMAIN"/>
    <property type="match status" value="1"/>
</dbReference>
<evidence type="ECO:0000256" key="5">
    <source>
        <dbReference type="RuleBase" id="RU004020"/>
    </source>
</evidence>
<dbReference type="SMART" id="SM00415">
    <property type="entry name" value="HSF"/>
    <property type="match status" value="1"/>
</dbReference>
<comment type="subcellular location">
    <subcellularLocation>
        <location evidence="1">Nucleus</location>
    </subcellularLocation>
</comment>